<dbReference type="EMBL" id="HBUE01106719">
    <property type="protein sequence ID" value="CAG6487450.1"/>
    <property type="molecule type" value="Transcribed_RNA"/>
</dbReference>
<name>A0A8D8C4L6_CULPI</name>
<feature type="region of interest" description="Disordered" evidence="1">
    <location>
        <begin position="68"/>
        <end position="97"/>
    </location>
</feature>
<sequence>MAALACSLPCAHTNTRFFPGQMVARASFLSRVHTNTFVLFRMASAGGNRATFFRPTWSVDLPSALPFRRSAGHKHGTEHSKRSRDGGSSYPHPEERGKFESVAISNLFCGNELAQNGVHPVGLPPPLTSLANFSDP</sequence>
<accession>A0A8D8C4L6</accession>
<protein>
    <submittedName>
        <fullName evidence="2">(northern house mosquito) hypothetical protein</fullName>
    </submittedName>
</protein>
<proteinExistence type="predicted"/>
<dbReference type="EMBL" id="HBUE01106720">
    <property type="protein sequence ID" value="CAG6487455.1"/>
    <property type="molecule type" value="Transcribed_RNA"/>
</dbReference>
<evidence type="ECO:0000313" key="2">
    <source>
        <dbReference type="EMBL" id="CAG6487448.1"/>
    </source>
</evidence>
<organism evidence="2">
    <name type="scientific">Culex pipiens</name>
    <name type="common">House mosquito</name>
    <dbReference type="NCBI Taxonomy" id="7175"/>
    <lineage>
        <taxon>Eukaryota</taxon>
        <taxon>Metazoa</taxon>
        <taxon>Ecdysozoa</taxon>
        <taxon>Arthropoda</taxon>
        <taxon>Hexapoda</taxon>
        <taxon>Insecta</taxon>
        <taxon>Pterygota</taxon>
        <taxon>Neoptera</taxon>
        <taxon>Endopterygota</taxon>
        <taxon>Diptera</taxon>
        <taxon>Nematocera</taxon>
        <taxon>Culicoidea</taxon>
        <taxon>Culicidae</taxon>
        <taxon>Culicinae</taxon>
        <taxon>Culicini</taxon>
        <taxon>Culex</taxon>
        <taxon>Culex</taxon>
    </lineage>
</organism>
<dbReference type="AlphaFoldDB" id="A0A8D8C4L6"/>
<dbReference type="EMBL" id="HBUE01106716">
    <property type="protein sequence ID" value="CAG6487445.1"/>
    <property type="molecule type" value="Transcribed_RNA"/>
</dbReference>
<feature type="compositionally biased region" description="Basic and acidic residues" evidence="1">
    <location>
        <begin position="75"/>
        <end position="85"/>
    </location>
</feature>
<reference evidence="2" key="1">
    <citation type="submission" date="2021-05" db="EMBL/GenBank/DDBJ databases">
        <authorList>
            <person name="Alioto T."/>
            <person name="Alioto T."/>
            <person name="Gomez Garrido J."/>
        </authorList>
    </citation>
    <scope>NUCLEOTIDE SEQUENCE</scope>
</reference>
<dbReference type="EMBL" id="HBUE01106718">
    <property type="protein sequence ID" value="CAG6487448.1"/>
    <property type="molecule type" value="Transcribed_RNA"/>
</dbReference>
<evidence type="ECO:0000256" key="1">
    <source>
        <dbReference type="SAM" id="MobiDB-lite"/>
    </source>
</evidence>